<evidence type="ECO:0000256" key="9">
    <source>
        <dbReference type="SAM" id="SignalP"/>
    </source>
</evidence>
<name>W5RBG0_9BACT</name>
<keyword evidence="2" id="KW-0624">Polysaccharide degradation</keyword>
<dbReference type="GO" id="GO:0045493">
    <property type="term" value="P:xylan catabolic process"/>
    <property type="evidence" value="ECO:0007669"/>
    <property type="project" value="UniProtKB-KW"/>
</dbReference>
<dbReference type="SUPFAM" id="SSF75005">
    <property type="entry name" value="Arabinanase/levansucrase/invertase"/>
    <property type="match status" value="1"/>
</dbReference>
<keyword evidence="5 8" id="KW-0326">Glycosidase</keyword>
<feature type="chain" id="PRO_5004872236" evidence="9">
    <location>
        <begin position="24"/>
        <end position="320"/>
    </location>
</feature>
<dbReference type="Pfam" id="PF04616">
    <property type="entry name" value="Glyco_hydro_43"/>
    <property type="match status" value="1"/>
</dbReference>
<dbReference type="EMBL" id="KC502870">
    <property type="protein sequence ID" value="AGS50330.1"/>
    <property type="molecule type" value="Genomic_DNA"/>
</dbReference>
<comment type="similarity">
    <text evidence="1 8">Belongs to the glycosyl hydrolase 43 family.</text>
</comment>
<dbReference type="CDD" id="cd08991">
    <property type="entry name" value="GH43_HoAraf43-like"/>
    <property type="match status" value="1"/>
</dbReference>
<keyword evidence="4" id="KW-0119">Carbohydrate metabolism</keyword>
<accession>W5RBG0</accession>
<feature type="active site" description="Proton donor" evidence="6">
    <location>
        <position position="204"/>
    </location>
</feature>
<evidence type="ECO:0000256" key="5">
    <source>
        <dbReference type="ARBA" id="ARBA00023295"/>
    </source>
</evidence>
<evidence type="ECO:0000256" key="7">
    <source>
        <dbReference type="PIRSR" id="PIRSR606710-2"/>
    </source>
</evidence>
<evidence type="ECO:0000313" key="10">
    <source>
        <dbReference type="EMBL" id="AGS50330.1"/>
    </source>
</evidence>
<evidence type="ECO:0000256" key="4">
    <source>
        <dbReference type="ARBA" id="ARBA00023277"/>
    </source>
</evidence>
<feature type="signal peptide" evidence="9">
    <location>
        <begin position="1"/>
        <end position="23"/>
    </location>
</feature>
<dbReference type="InterPro" id="IPR006710">
    <property type="entry name" value="Glyco_hydro_43"/>
</dbReference>
<feature type="active site" description="Proton acceptor" evidence="6">
    <location>
        <position position="36"/>
    </location>
</feature>
<keyword evidence="2" id="KW-0858">Xylan degradation</keyword>
<evidence type="ECO:0000256" key="3">
    <source>
        <dbReference type="ARBA" id="ARBA00022801"/>
    </source>
</evidence>
<sequence>MKYYSKLLTTLVLLIVSASSLCGATKEKNNPVPFADPYILSENGKYYMYGSHFGDGIGVLVSDDMKTWRTPVGAGIHHALYKDDSYGESNFWAPEVYHVGDKYYMFYSAELHICVATSDSPIGPFVQKEKKPYAQNGQNIDNTLFIDYDGTPYMFWVHFATEVDGLHIWCAQLEDDLLSIKEGTQRFCTKMSQDWETVWPAVNEGPFVIKNKDTYYLTYSANSYESTCYGIGMATTNDIVNGEWTKYEGNPIFQNPKGLYGVGHHAFFKDARGKNRIAFHSHNREGQVEPRVIHISTWNFDKEGVIRVNEKKIFTAEMEK</sequence>
<evidence type="ECO:0000256" key="6">
    <source>
        <dbReference type="PIRSR" id="PIRSR606710-1"/>
    </source>
</evidence>
<evidence type="ECO:0000256" key="1">
    <source>
        <dbReference type="ARBA" id="ARBA00009865"/>
    </source>
</evidence>
<evidence type="ECO:0000256" key="8">
    <source>
        <dbReference type="RuleBase" id="RU361187"/>
    </source>
</evidence>
<feature type="site" description="Important for catalytic activity, responsible for pKa modulation of the active site Glu and correct orientation of both the proton donor and substrate" evidence="7">
    <location>
        <position position="141"/>
    </location>
</feature>
<dbReference type="Gene3D" id="2.115.10.20">
    <property type="entry name" value="Glycosyl hydrolase domain, family 43"/>
    <property type="match status" value="1"/>
</dbReference>
<dbReference type="GO" id="GO:0004553">
    <property type="term" value="F:hydrolase activity, hydrolyzing O-glycosyl compounds"/>
    <property type="evidence" value="ECO:0007669"/>
    <property type="project" value="InterPro"/>
</dbReference>
<dbReference type="InterPro" id="IPR023296">
    <property type="entry name" value="Glyco_hydro_beta-prop_sf"/>
</dbReference>
<dbReference type="PANTHER" id="PTHR43772:SF2">
    <property type="entry name" value="PUTATIVE (AFU_ORTHOLOGUE AFUA_2G04480)-RELATED"/>
    <property type="match status" value="1"/>
</dbReference>
<organism evidence="10">
    <name type="scientific">uncultured bacterium Ele16D6</name>
    <dbReference type="NCBI Taxonomy" id="1340030"/>
    <lineage>
        <taxon>Bacteria</taxon>
        <taxon>environmental samples</taxon>
    </lineage>
</organism>
<dbReference type="AlphaFoldDB" id="W5RBG0"/>
<keyword evidence="9" id="KW-0732">Signal</keyword>
<protein>
    <submittedName>
        <fullName evidence="10">Putative glycosyl hydrolase</fullName>
    </submittedName>
</protein>
<dbReference type="InterPro" id="IPR052176">
    <property type="entry name" value="Glycosyl_Hydrlase_43_Enz"/>
</dbReference>
<proteinExistence type="inferred from homology"/>
<reference evidence="10" key="1">
    <citation type="submission" date="2013-01" db="EMBL/GenBank/DDBJ databases">
        <title>An Alpha-L-Rhamnosidase with Exceptional Activity on Rutin from the Metagenome of the Elephants Distal Gut.</title>
        <authorList>
            <person name="Rabausch U."/>
            <person name="Ilmberger N."/>
            <person name="Streit W.R."/>
        </authorList>
    </citation>
    <scope>NUCLEOTIDE SEQUENCE</scope>
</reference>
<evidence type="ECO:0000256" key="2">
    <source>
        <dbReference type="ARBA" id="ARBA00022651"/>
    </source>
</evidence>
<dbReference type="PANTHER" id="PTHR43772">
    <property type="entry name" value="ENDO-1,4-BETA-XYLANASE"/>
    <property type="match status" value="1"/>
</dbReference>
<keyword evidence="3 8" id="KW-0378">Hydrolase</keyword>